<comment type="similarity">
    <text evidence="3">Belongs to the CENP-O/MCM21 family.</text>
</comment>
<protein>
    <submittedName>
        <fullName evidence="8">Cenp-O kinetochore centromere component domain-containing protein</fullName>
    </submittedName>
</protein>
<evidence type="ECO:0000256" key="2">
    <source>
        <dbReference type="ARBA" id="ARBA00004584"/>
    </source>
</evidence>
<dbReference type="EMBL" id="JAVLET010000012">
    <property type="protein sequence ID" value="KAL0466677.1"/>
    <property type="molecule type" value="Genomic_DNA"/>
</dbReference>
<evidence type="ECO:0000256" key="7">
    <source>
        <dbReference type="SAM" id="MobiDB-lite"/>
    </source>
</evidence>
<feature type="region of interest" description="Disordered" evidence="7">
    <location>
        <begin position="135"/>
        <end position="174"/>
    </location>
</feature>
<evidence type="ECO:0000313" key="8">
    <source>
        <dbReference type="EMBL" id="KAL0466677.1"/>
    </source>
</evidence>
<dbReference type="PANTHER" id="PTHR14582:SF1">
    <property type="entry name" value="CENTROMERE PROTEIN O"/>
    <property type="match status" value="1"/>
</dbReference>
<evidence type="ECO:0000256" key="6">
    <source>
        <dbReference type="ARBA" id="ARBA00023328"/>
    </source>
</evidence>
<comment type="caution">
    <text evidence="8">The sequence shown here is derived from an EMBL/GenBank/DDBJ whole genome shotgun (WGS) entry which is preliminary data.</text>
</comment>
<reference evidence="8 9" key="1">
    <citation type="submission" date="2023-09" db="EMBL/GenBank/DDBJ databases">
        <title>Multi-omics analysis of a traditional fermented food reveals byproduct-associated fungal strains for waste-to-food upcycling.</title>
        <authorList>
            <consortium name="Lawrence Berkeley National Laboratory"/>
            <person name="Rekdal V.M."/>
            <person name="Villalobos-Escobedo J.M."/>
            <person name="Rodriguez-Valeron N."/>
            <person name="Garcia M.O."/>
            <person name="Vasquez D.P."/>
            <person name="Damayanti I."/>
            <person name="Sorensen P.M."/>
            <person name="Baidoo E.E."/>
            <person name="De Carvalho A.C."/>
            <person name="Riley R."/>
            <person name="Lipzen A."/>
            <person name="He G."/>
            <person name="Yan M."/>
            <person name="Haridas S."/>
            <person name="Daum C."/>
            <person name="Yoshinaga Y."/>
            <person name="Ng V."/>
            <person name="Grigoriev I.V."/>
            <person name="Munk R."/>
            <person name="Nuraida L."/>
            <person name="Wijaya C.H."/>
            <person name="Morales P.-C."/>
            <person name="Keasling J.D."/>
        </authorList>
    </citation>
    <scope>NUCLEOTIDE SEQUENCE [LARGE SCALE GENOMIC DNA]</scope>
    <source>
        <strain evidence="8 9">FGSC 2613</strain>
    </source>
</reference>
<evidence type="ECO:0000256" key="4">
    <source>
        <dbReference type="ARBA" id="ARBA00022454"/>
    </source>
</evidence>
<keyword evidence="5" id="KW-0539">Nucleus</keyword>
<evidence type="ECO:0000256" key="1">
    <source>
        <dbReference type="ARBA" id="ARBA00004123"/>
    </source>
</evidence>
<feature type="region of interest" description="Disordered" evidence="7">
    <location>
        <begin position="204"/>
        <end position="234"/>
    </location>
</feature>
<evidence type="ECO:0000313" key="9">
    <source>
        <dbReference type="Proteomes" id="UP001451303"/>
    </source>
</evidence>
<evidence type="ECO:0000256" key="5">
    <source>
        <dbReference type="ARBA" id="ARBA00023242"/>
    </source>
</evidence>
<dbReference type="Proteomes" id="UP001451303">
    <property type="component" value="Unassembled WGS sequence"/>
</dbReference>
<dbReference type="PANTHER" id="PTHR14582">
    <property type="entry name" value="INNER KINETOCHORE SUBUNIT MAL2"/>
    <property type="match status" value="1"/>
</dbReference>
<comment type="subcellular location">
    <subcellularLocation>
        <location evidence="2">Chromosome</location>
        <location evidence="2">Centromere</location>
    </subcellularLocation>
    <subcellularLocation>
        <location evidence="1">Nucleus</location>
    </subcellularLocation>
</comment>
<organism evidence="8 9">
    <name type="scientific">Neurospora intermedia</name>
    <dbReference type="NCBI Taxonomy" id="5142"/>
    <lineage>
        <taxon>Eukaryota</taxon>
        <taxon>Fungi</taxon>
        <taxon>Dikarya</taxon>
        <taxon>Ascomycota</taxon>
        <taxon>Pezizomycotina</taxon>
        <taxon>Sordariomycetes</taxon>
        <taxon>Sordariomycetidae</taxon>
        <taxon>Sordariales</taxon>
        <taxon>Sordariaceae</taxon>
        <taxon>Neurospora</taxon>
    </lineage>
</organism>
<proteinExistence type="inferred from homology"/>
<keyword evidence="9" id="KW-1185">Reference proteome</keyword>
<keyword evidence="4" id="KW-0158">Chromosome</keyword>
<sequence length="362" mass="39287">MSSPTPLSTPSPLDAEIESLKAKVTTLKSHLRIQTSTLLSSPSVSSLLSNPPSSSHLKPKGLTPTILKSLRHHASLQKAHNQQSLYRTCATITTFRVQDPDPNAVDGGAVLGLRIEVFARGRFMRPYYVLLNRPWSEGTKNGKAGNSSSSSSKEKEKNRSSSSRKATTGGGGGGRYANWLRVHRHTVPPCIPISGLAARYLPAPPPPLSSSSSSSLSRRPNEEEEEEEQGGLREQNLIKFARSLRRELVRYHHRLATITDLRRAIMAEDQQTEQQEEKGPSKVQDVIPADAEAKQITVEWADGQTGRLVMGDDGEIVQVVALNGGGLGGNGSGRDREVVRELVGSAKRVEDVVRRLGSGTKV</sequence>
<dbReference type="InterPro" id="IPR018464">
    <property type="entry name" value="CENP-O"/>
</dbReference>
<evidence type="ECO:0000256" key="3">
    <source>
        <dbReference type="ARBA" id="ARBA00007321"/>
    </source>
</evidence>
<feature type="compositionally biased region" description="Low complexity" evidence="7">
    <location>
        <begin position="141"/>
        <end position="151"/>
    </location>
</feature>
<dbReference type="Pfam" id="PF09496">
    <property type="entry name" value="CENP-O"/>
    <property type="match status" value="1"/>
</dbReference>
<accession>A0ABR3D303</accession>
<feature type="compositionally biased region" description="Low complexity" evidence="7">
    <location>
        <begin position="209"/>
        <end position="218"/>
    </location>
</feature>
<name>A0ABR3D303_NEUIN</name>
<keyword evidence="6" id="KW-0137">Centromere</keyword>
<gene>
    <name evidence="8" type="ORF">QR685DRAFT_565970</name>
</gene>